<accession>A0ABS8PW86</accession>
<organism evidence="1 2">
    <name type="scientific">Niabella pedocola</name>
    <dbReference type="NCBI Taxonomy" id="1752077"/>
    <lineage>
        <taxon>Bacteria</taxon>
        <taxon>Pseudomonadati</taxon>
        <taxon>Bacteroidota</taxon>
        <taxon>Chitinophagia</taxon>
        <taxon>Chitinophagales</taxon>
        <taxon>Chitinophagaceae</taxon>
        <taxon>Niabella</taxon>
    </lineage>
</organism>
<dbReference type="RefSeq" id="WP_231007801.1">
    <property type="nucleotide sequence ID" value="NZ_JAJNEC010000007.1"/>
</dbReference>
<proteinExistence type="predicted"/>
<dbReference type="EMBL" id="JAJNEC010000007">
    <property type="protein sequence ID" value="MCD2425336.1"/>
    <property type="molecule type" value="Genomic_DNA"/>
</dbReference>
<evidence type="ECO:0000313" key="2">
    <source>
        <dbReference type="Proteomes" id="UP001199816"/>
    </source>
</evidence>
<reference evidence="1 2" key="1">
    <citation type="submission" date="2021-11" db="EMBL/GenBank/DDBJ databases">
        <title>Genomic of Niabella pedocola.</title>
        <authorList>
            <person name="Wu T."/>
        </authorList>
    </citation>
    <scope>NUCLEOTIDE SEQUENCE [LARGE SCALE GENOMIC DNA]</scope>
    <source>
        <strain evidence="1 2">JCM 31011</strain>
    </source>
</reference>
<evidence type="ECO:0000313" key="1">
    <source>
        <dbReference type="EMBL" id="MCD2425336.1"/>
    </source>
</evidence>
<sequence>MMEQLINAFEEEKRNLERFIKEALVDNPEAPDYLTAFQYEKGLTTVNHFLEVLRTFDDAYYWEKQRCRDFIQRHADADKNSFYINEYLKEKKEQLQALESRPSLCLDKSYILRETFLKLIMGEISGFNWVLHKKMSFRFLYKPRRALIFCDLIFADKTHASFIGTEQLLSRGFVRSGARRVCLKWHCRKDGSGINGLMMHLSAVIYNSLCIFPGQTGSRLELF</sequence>
<comment type="caution">
    <text evidence="1">The sequence shown here is derived from an EMBL/GenBank/DDBJ whole genome shotgun (WGS) entry which is preliminary data.</text>
</comment>
<dbReference type="Proteomes" id="UP001199816">
    <property type="component" value="Unassembled WGS sequence"/>
</dbReference>
<keyword evidence="2" id="KW-1185">Reference proteome</keyword>
<name>A0ABS8PW86_9BACT</name>
<gene>
    <name evidence="1" type="ORF">LQ567_21310</name>
</gene>
<protein>
    <submittedName>
        <fullName evidence="1">Uncharacterized protein</fullName>
    </submittedName>
</protein>